<dbReference type="InterPro" id="IPR036388">
    <property type="entry name" value="WH-like_DNA-bd_sf"/>
</dbReference>
<reference evidence="6 7" key="1">
    <citation type="submission" date="2012-11" db="EMBL/GenBank/DDBJ databases">
        <title>Whole genome sequence of Acidisphaera rubrifaciens HS-AP3.</title>
        <authorList>
            <person name="Azuma Y."/>
            <person name="Higashiura N."/>
            <person name="Hirakawa H."/>
            <person name="Matsushita K."/>
        </authorList>
    </citation>
    <scope>NUCLEOTIDE SEQUENCE [LARGE SCALE GENOMIC DNA]</scope>
    <source>
        <strain evidence="6 7">HS-AP3</strain>
    </source>
</reference>
<dbReference type="PANTHER" id="PTHR30126">
    <property type="entry name" value="HTH-TYPE TRANSCRIPTIONAL REGULATOR"/>
    <property type="match status" value="1"/>
</dbReference>
<dbReference type="GO" id="GO:0003700">
    <property type="term" value="F:DNA-binding transcription factor activity"/>
    <property type="evidence" value="ECO:0007669"/>
    <property type="project" value="InterPro"/>
</dbReference>
<dbReference type="RefSeq" id="WP_048861695.1">
    <property type="nucleotide sequence ID" value="NZ_BANB01000370.1"/>
</dbReference>
<name>A0A0D6P9L7_9PROT</name>
<dbReference type="InterPro" id="IPR000847">
    <property type="entry name" value="LysR_HTH_N"/>
</dbReference>
<dbReference type="Gene3D" id="1.10.10.10">
    <property type="entry name" value="Winged helix-like DNA-binding domain superfamily/Winged helix DNA-binding domain"/>
    <property type="match status" value="1"/>
</dbReference>
<dbReference type="PANTHER" id="PTHR30126:SF91">
    <property type="entry name" value="LYSR FAMILY TRANSCRIPTIONAL REGULATOR"/>
    <property type="match status" value="1"/>
</dbReference>
<dbReference type="InterPro" id="IPR005119">
    <property type="entry name" value="LysR_subst-bd"/>
</dbReference>
<keyword evidence="3" id="KW-0238">DNA-binding</keyword>
<evidence type="ECO:0000256" key="4">
    <source>
        <dbReference type="ARBA" id="ARBA00023163"/>
    </source>
</evidence>
<dbReference type="Pfam" id="PF03466">
    <property type="entry name" value="LysR_substrate"/>
    <property type="match status" value="1"/>
</dbReference>
<dbReference type="Pfam" id="PF00126">
    <property type="entry name" value="HTH_1"/>
    <property type="match status" value="1"/>
</dbReference>
<keyword evidence="7" id="KW-1185">Reference proteome</keyword>
<evidence type="ECO:0000259" key="5">
    <source>
        <dbReference type="PROSITE" id="PS50931"/>
    </source>
</evidence>
<accession>A0A0D6P9L7</accession>
<dbReference type="SUPFAM" id="SSF46785">
    <property type="entry name" value="Winged helix' DNA-binding domain"/>
    <property type="match status" value="1"/>
</dbReference>
<organism evidence="6 7">
    <name type="scientific">Acidisphaera rubrifaciens HS-AP3</name>
    <dbReference type="NCBI Taxonomy" id="1231350"/>
    <lineage>
        <taxon>Bacteria</taxon>
        <taxon>Pseudomonadati</taxon>
        <taxon>Pseudomonadota</taxon>
        <taxon>Alphaproteobacteria</taxon>
        <taxon>Acetobacterales</taxon>
        <taxon>Acetobacteraceae</taxon>
        <taxon>Acidisphaera</taxon>
    </lineage>
</organism>
<dbReference type="Proteomes" id="UP000032680">
    <property type="component" value="Unassembled WGS sequence"/>
</dbReference>
<evidence type="ECO:0000313" key="7">
    <source>
        <dbReference type="Proteomes" id="UP000032680"/>
    </source>
</evidence>
<comment type="similarity">
    <text evidence="1">Belongs to the LysR transcriptional regulatory family.</text>
</comment>
<sequence length="301" mass="32695">MDNLSAISLSQIDAFLAVVDAGSFSAAARRLNRTQPAVTYAIDKLEDLVGFAVFDRSLYRPVLTVGGKALLPQARQVAHDLARMSERARMVRAAVEPEVRLVVDGQFPMSLLLPVVGRFREAWPGVPLRIMVENLSASVAAVRNGSHGIGLLASLMVNHPDFERTAVLDIDLILVAAPDHPLAAGPGRIEWDDLRRHVQIVLTDRAEPTENREFGVIAAETWRTSDLGAKHAMIRAGLGWGSLPAHLVEPDMAACRLVALNMADTGLARRRLVYDLVWKAGVELGPATRWLASQLSSLTPA</sequence>
<dbReference type="PROSITE" id="PS50931">
    <property type="entry name" value="HTH_LYSR"/>
    <property type="match status" value="1"/>
</dbReference>
<dbReference type="AlphaFoldDB" id="A0A0D6P9L7"/>
<dbReference type="GO" id="GO:0000976">
    <property type="term" value="F:transcription cis-regulatory region binding"/>
    <property type="evidence" value="ECO:0007669"/>
    <property type="project" value="TreeGrafter"/>
</dbReference>
<feature type="domain" description="HTH lysR-type" evidence="5">
    <location>
        <begin position="7"/>
        <end position="64"/>
    </location>
</feature>
<dbReference type="InterPro" id="IPR036390">
    <property type="entry name" value="WH_DNA-bd_sf"/>
</dbReference>
<evidence type="ECO:0000256" key="2">
    <source>
        <dbReference type="ARBA" id="ARBA00023015"/>
    </source>
</evidence>
<dbReference type="SUPFAM" id="SSF53850">
    <property type="entry name" value="Periplasmic binding protein-like II"/>
    <property type="match status" value="1"/>
</dbReference>
<gene>
    <name evidence="6" type="ORF">Asru_0370_01</name>
</gene>
<keyword evidence="2" id="KW-0805">Transcription regulation</keyword>
<dbReference type="Gene3D" id="3.40.190.290">
    <property type="match status" value="1"/>
</dbReference>
<comment type="caution">
    <text evidence="6">The sequence shown here is derived from an EMBL/GenBank/DDBJ whole genome shotgun (WGS) entry which is preliminary data.</text>
</comment>
<dbReference type="OrthoDB" id="196624at2"/>
<dbReference type="PRINTS" id="PR00039">
    <property type="entry name" value="HTHLYSR"/>
</dbReference>
<evidence type="ECO:0000256" key="1">
    <source>
        <dbReference type="ARBA" id="ARBA00009437"/>
    </source>
</evidence>
<evidence type="ECO:0000256" key="3">
    <source>
        <dbReference type="ARBA" id="ARBA00023125"/>
    </source>
</evidence>
<evidence type="ECO:0000313" key="6">
    <source>
        <dbReference type="EMBL" id="GAN77559.1"/>
    </source>
</evidence>
<protein>
    <submittedName>
        <fullName evidence="6">Transcriptional regulator LysR</fullName>
    </submittedName>
</protein>
<keyword evidence="4" id="KW-0804">Transcription</keyword>
<proteinExistence type="inferred from homology"/>
<dbReference type="EMBL" id="BANB01000370">
    <property type="protein sequence ID" value="GAN77559.1"/>
    <property type="molecule type" value="Genomic_DNA"/>
</dbReference>